<dbReference type="AlphaFoldDB" id="A0A914AFA3"/>
<sequence length="289" mass="33308">MVSLGDGRNGGRQEGGFFFNEREPSIVQSPEEDELLITQHLQAEEEPNYKQCNTVWVAVCQMILIIVYLSASVVLPYGIEPKISHNSTEVQLEESFTYIAFSQPCVWLLLLVADRYLQYKHTLLRRHGYLDFTQKTRYLRRTAEFMFSLGNATMLVVVMLRYTIMTQMNIIRPVGTTSIHGVNYQEMIIGIESIIALFCCGRYAMLVCKFNKAKLPPDAEHEEQMIAVMQPSTHLPDIGYRDSQYVDALLERQADMIRYLKHHTEYLSKRILKLRALQNDGRLMGSVQV</sequence>
<dbReference type="RefSeq" id="XP_038062422.1">
    <property type="nucleotide sequence ID" value="XM_038206494.1"/>
</dbReference>
<feature type="transmembrane region" description="Helical" evidence="7">
    <location>
        <begin position="145"/>
        <end position="164"/>
    </location>
</feature>
<evidence type="ECO:0000313" key="9">
    <source>
        <dbReference type="Proteomes" id="UP000887568"/>
    </source>
</evidence>
<proteinExistence type="inferred from homology"/>
<protein>
    <recommendedName>
        <fullName evidence="3">Transmembrane protein 192</fullName>
    </recommendedName>
</protein>
<dbReference type="GeneID" id="119732911"/>
<keyword evidence="6 7" id="KW-0472">Membrane</keyword>
<evidence type="ECO:0000256" key="4">
    <source>
        <dbReference type="ARBA" id="ARBA00022692"/>
    </source>
</evidence>
<evidence type="ECO:0000256" key="5">
    <source>
        <dbReference type="ARBA" id="ARBA00022989"/>
    </source>
</evidence>
<dbReference type="PANTHER" id="PTHR31592:SF1">
    <property type="entry name" value="TRANSMEMBRANE PROTEIN 192"/>
    <property type="match status" value="1"/>
</dbReference>
<dbReference type="GO" id="GO:0005770">
    <property type="term" value="C:late endosome"/>
    <property type="evidence" value="ECO:0007669"/>
    <property type="project" value="TreeGrafter"/>
</dbReference>
<dbReference type="Pfam" id="PF14802">
    <property type="entry name" value="TMEM192"/>
    <property type="match status" value="1"/>
</dbReference>
<dbReference type="Proteomes" id="UP000887568">
    <property type="component" value="Unplaced"/>
</dbReference>
<keyword evidence="5 7" id="KW-1133">Transmembrane helix</keyword>
<comment type="subcellular location">
    <subcellularLocation>
        <location evidence="1">Membrane</location>
        <topology evidence="1">Multi-pass membrane protein</topology>
    </subcellularLocation>
</comment>
<evidence type="ECO:0000256" key="1">
    <source>
        <dbReference type="ARBA" id="ARBA00004141"/>
    </source>
</evidence>
<keyword evidence="9" id="KW-1185">Reference proteome</keyword>
<dbReference type="GO" id="GO:0005765">
    <property type="term" value="C:lysosomal membrane"/>
    <property type="evidence" value="ECO:0007669"/>
    <property type="project" value="TreeGrafter"/>
</dbReference>
<evidence type="ECO:0000256" key="2">
    <source>
        <dbReference type="ARBA" id="ARBA00006314"/>
    </source>
</evidence>
<evidence type="ECO:0000256" key="7">
    <source>
        <dbReference type="SAM" id="Phobius"/>
    </source>
</evidence>
<dbReference type="OrthoDB" id="6277625at2759"/>
<keyword evidence="4 7" id="KW-0812">Transmembrane</keyword>
<dbReference type="PANTHER" id="PTHR31592">
    <property type="entry name" value="TRANSMEMBRANE PROTEIN 192"/>
    <property type="match status" value="1"/>
</dbReference>
<evidence type="ECO:0000313" key="8">
    <source>
        <dbReference type="EnsemblMetazoa" id="XP_038062422.1"/>
    </source>
</evidence>
<feature type="transmembrane region" description="Helical" evidence="7">
    <location>
        <begin position="184"/>
        <end position="205"/>
    </location>
</feature>
<dbReference type="OMA" id="FFFNERE"/>
<dbReference type="InterPro" id="IPR029399">
    <property type="entry name" value="TMEM192"/>
</dbReference>
<reference evidence="8" key="1">
    <citation type="submission" date="2022-11" db="UniProtKB">
        <authorList>
            <consortium name="EnsemblMetazoa"/>
        </authorList>
    </citation>
    <scope>IDENTIFICATION</scope>
</reference>
<feature type="transmembrane region" description="Helical" evidence="7">
    <location>
        <begin position="95"/>
        <end position="117"/>
    </location>
</feature>
<evidence type="ECO:0000256" key="6">
    <source>
        <dbReference type="ARBA" id="ARBA00023136"/>
    </source>
</evidence>
<organism evidence="8 9">
    <name type="scientific">Patiria miniata</name>
    <name type="common">Bat star</name>
    <name type="synonym">Asterina miniata</name>
    <dbReference type="NCBI Taxonomy" id="46514"/>
    <lineage>
        <taxon>Eukaryota</taxon>
        <taxon>Metazoa</taxon>
        <taxon>Echinodermata</taxon>
        <taxon>Eleutherozoa</taxon>
        <taxon>Asterozoa</taxon>
        <taxon>Asteroidea</taxon>
        <taxon>Valvatacea</taxon>
        <taxon>Valvatida</taxon>
        <taxon>Asterinidae</taxon>
        <taxon>Patiria</taxon>
    </lineage>
</organism>
<comment type="similarity">
    <text evidence="2">Belongs to the TMEM192 family.</text>
</comment>
<accession>A0A914AFA3</accession>
<evidence type="ECO:0000256" key="3">
    <source>
        <dbReference type="ARBA" id="ARBA00014635"/>
    </source>
</evidence>
<dbReference type="EnsemblMetazoa" id="XM_038206494.1">
    <property type="protein sequence ID" value="XP_038062422.1"/>
    <property type="gene ID" value="LOC119732911"/>
</dbReference>
<feature type="transmembrane region" description="Helical" evidence="7">
    <location>
        <begin position="55"/>
        <end position="75"/>
    </location>
</feature>
<name>A0A914AFA3_PATMI</name>